<feature type="non-terminal residue" evidence="2">
    <location>
        <position position="1"/>
    </location>
</feature>
<dbReference type="AlphaFoldDB" id="G4Z592"/>
<protein>
    <recommendedName>
        <fullName evidence="1">ZSWIM3 N-terminal domain-containing protein</fullName>
    </recommendedName>
</protein>
<sequence>EETGPSRMNAGPPFESTTFSSWKAFDVYFSSYEAKTCQMFRIRSNKTVKARNKIITQENSTASLIPEAWEYYAKTFECTHAGTYKGRGQGKRPCQQARSLNCKAQINLCVRRPRGQDTIQLYVTKQNVVHNHPLLRETFVQYPKTRLAIPEDVMNTVDILQRSGVKNKRILKYVRENTDCQPFPHDMNMVANMKARESGSSRVAERLHKWMVEFSDEPGNIGRIFIDVQNGKVRNGLLVKFRLAQCFAENRDLYHYADSHDA</sequence>
<organism evidence="2 3">
    <name type="scientific">Phytophthora sojae (strain P6497)</name>
    <name type="common">Soybean stem and root rot agent</name>
    <name type="synonym">Phytophthora megasperma f. sp. glycines</name>
    <dbReference type="NCBI Taxonomy" id="1094619"/>
    <lineage>
        <taxon>Eukaryota</taxon>
        <taxon>Sar</taxon>
        <taxon>Stramenopiles</taxon>
        <taxon>Oomycota</taxon>
        <taxon>Peronosporomycetes</taxon>
        <taxon>Peronosporales</taxon>
        <taxon>Peronosporaceae</taxon>
        <taxon>Phytophthora</taxon>
    </lineage>
</organism>
<dbReference type="InterPro" id="IPR048325">
    <property type="entry name" value="ZSWIM3_N"/>
</dbReference>
<gene>
    <name evidence="2" type="ORF">PHYSODRAFT_488737</name>
</gene>
<dbReference type="PANTHER" id="PTHR31569:SF4">
    <property type="entry name" value="SWIM-TYPE DOMAIN-CONTAINING PROTEIN"/>
    <property type="match status" value="1"/>
</dbReference>
<keyword evidence="3" id="KW-1185">Reference proteome</keyword>
<dbReference type="GeneID" id="20656327"/>
<dbReference type="EMBL" id="JH159153">
    <property type="protein sequence ID" value="EGZ20235.1"/>
    <property type="molecule type" value="Genomic_DNA"/>
</dbReference>
<dbReference type="InterPro" id="IPR052579">
    <property type="entry name" value="Zinc_finger_SWIM"/>
</dbReference>
<feature type="domain" description="ZSWIM3 N-terminal" evidence="1">
    <location>
        <begin position="17"/>
        <end position="132"/>
    </location>
</feature>
<dbReference type="InParanoid" id="G4Z592"/>
<dbReference type="OMA" id="HRDERFE"/>
<evidence type="ECO:0000313" key="2">
    <source>
        <dbReference type="EMBL" id="EGZ20235.1"/>
    </source>
</evidence>
<dbReference type="Pfam" id="PF21599">
    <property type="entry name" value="ZSWIM3_N"/>
    <property type="match status" value="1"/>
</dbReference>
<proteinExistence type="predicted"/>
<dbReference type="STRING" id="1094619.G4Z592"/>
<evidence type="ECO:0000259" key="1">
    <source>
        <dbReference type="Pfam" id="PF21599"/>
    </source>
</evidence>
<dbReference type="Proteomes" id="UP000002640">
    <property type="component" value="Unassembled WGS sequence"/>
</dbReference>
<reference evidence="2 3" key="1">
    <citation type="journal article" date="2006" name="Science">
        <title>Phytophthora genome sequences uncover evolutionary origins and mechanisms of pathogenesis.</title>
        <authorList>
            <person name="Tyler B.M."/>
            <person name="Tripathy S."/>
            <person name="Zhang X."/>
            <person name="Dehal P."/>
            <person name="Jiang R.H."/>
            <person name="Aerts A."/>
            <person name="Arredondo F.D."/>
            <person name="Baxter L."/>
            <person name="Bensasson D."/>
            <person name="Beynon J.L."/>
            <person name="Chapman J."/>
            <person name="Damasceno C.M."/>
            <person name="Dorrance A.E."/>
            <person name="Dou D."/>
            <person name="Dickerman A.W."/>
            <person name="Dubchak I.L."/>
            <person name="Garbelotto M."/>
            <person name="Gijzen M."/>
            <person name="Gordon S.G."/>
            <person name="Govers F."/>
            <person name="Grunwald N.J."/>
            <person name="Huang W."/>
            <person name="Ivors K.L."/>
            <person name="Jones R.W."/>
            <person name="Kamoun S."/>
            <person name="Krampis K."/>
            <person name="Lamour K.H."/>
            <person name="Lee M.K."/>
            <person name="McDonald W.H."/>
            <person name="Medina M."/>
            <person name="Meijer H.J."/>
            <person name="Nordberg E.K."/>
            <person name="Maclean D.J."/>
            <person name="Ospina-Giraldo M.D."/>
            <person name="Morris P.F."/>
            <person name="Phuntumart V."/>
            <person name="Putnam N.H."/>
            <person name="Rash S."/>
            <person name="Rose J.K."/>
            <person name="Sakihama Y."/>
            <person name="Salamov A.A."/>
            <person name="Savidor A."/>
            <person name="Scheuring C.F."/>
            <person name="Smith B.M."/>
            <person name="Sobral B.W."/>
            <person name="Terry A."/>
            <person name="Torto-Alalibo T.A."/>
            <person name="Win J."/>
            <person name="Xu Z."/>
            <person name="Zhang H."/>
            <person name="Grigoriev I.V."/>
            <person name="Rokhsar D.S."/>
            <person name="Boore J.L."/>
        </authorList>
    </citation>
    <scope>NUCLEOTIDE SEQUENCE [LARGE SCALE GENOMIC DNA]</scope>
    <source>
        <strain evidence="2 3">P6497</strain>
    </source>
</reference>
<name>G4Z592_PHYSP</name>
<accession>G4Z592</accession>
<evidence type="ECO:0000313" key="3">
    <source>
        <dbReference type="Proteomes" id="UP000002640"/>
    </source>
</evidence>
<dbReference type="RefSeq" id="XP_009522952.1">
    <property type="nucleotide sequence ID" value="XM_009524657.1"/>
</dbReference>
<dbReference type="PANTHER" id="PTHR31569">
    <property type="entry name" value="SWIM-TYPE DOMAIN-CONTAINING PROTEIN"/>
    <property type="match status" value="1"/>
</dbReference>
<dbReference type="KEGG" id="psoj:PHYSODRAFT_488737"/>